<evidence type="ECO:0000313" key="2">
    <source>
        <dbReference type="EMBL" id="KFJ03595.1"/>
    </source>
</evidence>
<dbReference type="PANTHER" id="PTHR43649">
    <property type="entry name" value="ARABINOSE-BINDING PROTEIN-RELATED"/>
    <property type="match status" value="1"/>
</dbReference>
<proteinExistence type="predicted"/>
<feature type="chain" id="PRO_5038661398" evidence="1">
    <location>
        <begin position="24"/>
        <end position="442"/>
    </location>
</feature>
<dbReference type="Pfam" id="PF13416">
    <property type="entry name" value="SBP_bac_8"/>
    <property type="match status" value="1"/>
</dbReference>
<dbReference type="CDD" id="cd14748">
    <property type="entry name" value="PBP2_UgpB"/>
    <property type="match status" value="1"/>
</dbReference>
<dbReference type="STRING" id="77635.BISU_0066"/>
<dbReference type="OrthoDB" id="358201at2"/>
<dbReference type="InterPro" id="IPR050490">
    <property type="entry name" value="Bact_solute-bd_prot1"/>
</dbReference>
<dbReference type="PROSITE" id="PS51257">
    <property type="entry name" value="PROKAR_LIPOPROTEIN"/>
    <property type="match status" value="1"/>
</dbReference>
<dbReference type="RefSeq" id="WP_024464450.1">
    <property type="nucleotide sequence ID" value="NZ_CP062939.1"/>
</dbReference>
<dbReference type="PANTHER" id="PTHR43649:SF30">
    <property type="entry name" value="ABC TRANSPORTER SUBSTRATE-BINDING PROTEIN"/>
    <property type="match status" value="1"/>
</dbReference>
<dbReference type="Gene3D" id="3.40.190.10">
    <property type="entry name" value="Periplasmic binding protein-like II"/>
    <property type="match status" value="2"/>
</dbReference>
<name>A0A087E744_9BIFI</name>
<reference evidence="2 3" key="1">
    <citation type="submission" date="2014-03" db="EMBL/GenBank/DDBJ databases">
        <title>Genomics of Bifidobacteria.</title>
        <authorList>
            <person name="Ventura M."/>
            <person name="Milani C."/>
            <person name="Lugli G.A."/>
        </authorList>
    </citation>
    <scope>NUCLEOTIDE SEQUENCE [LARGE SCALE GENOMIC DNA]</scope>
    <source>
        <strain evidence="2 3">LMG 11597</strain>
    </source>
</reference>
<organism evidence="2 3">
    <name type="scientific">Bifidobacterium subtile</name>
    <dbReference type="NCBI Taxonomy" id="77635"/>
    <lineage>
        <taxon>Bacteria</taxon>
        <taxon>Bacillati</taxon>
        <taxon>Actinomycetota</taxon>
        <taxon>Actinomycetes</taxon>
        <taxon>Bifidobacteriales</taxon>
        <taxon>Bifidobacteriaceae</taxon>
        <taxon>Bifidobacterium</taxon>
    </lineage>
</organism>
<dbReference type="InterPro" id="IPR006059">
    <property type="entry name" value="SBP"/>
</dbReference>
<evidence type="ECO:0000313" key="3">
    <source>
        <dbReference type="Proteomes" id="UP000029055"/>
    </source>
</evidence>
<gene>
    <name evidence="2" type="ORF">BISU_0066</name>
</gene>
<dbReference type="AlphaFoldDB" id="A0A087E744"/>
<evidence type="ECO:0000256" key="1">
    <source>
        <dbReference type="SAM" id="SignalP"/>
    </source>
</evidence>
<keyword evidence="3" id="KW-1185">Reference proteome</keyword>
<dbReference type="Proteomes" id="UP000029055">
    <property type="component" value="Unassembled WGS sequence"/>
</dbReference>
<sequence length="442" mass="48541">MTRKGKLLAGVAAAMSLLTMASACGSTQGNTAKADDANGHVELTWYYPVNVGGEITKTIEGLTAQYNKEHPNVTIKPVYTGDYDETRTKVQAGVRAKKLPDLGVSLSSELYTYRDMGAIQPLDDLIDADSDGKQYLVDFYPAYLANSQADGKTWSIPFQRSTVVLYYNKDLFKKAGLDPDKPPTTWDELRDDAKKLTVPGQQWGVELPSTVSTYWIYQALALQNAGKGRNIMSNDGKKAYFDTTSNVEALQFMSDLSRKDKVMPTGTIDWKTSPTDFINGKTAMLYQTTGNLTNIKNNAKFDFGVAFLPAGKQYATPTGGGNLYVFKGIPDSHKQAAWKFIRWLTTPERAAQWSIDTGYVAPSKKAYETDAMKKYIAGFPQAAVARDQLKYATKELSTHNNGKVMQALNDAVQATVIGDKTPAQALKDAQQQADEALAPYSK</sequence>
<keyword evidence="1" id="KW-0732">Signal</keyword>
<protein>
    <submittedName>
        <fullName evidence="2">ABC transporter substrate-binding protein</fullName>
    </submittedName>
</protein>
<dbReference type="eggNOG" id="COG1653">
    <property type="taxonomic scope" value="Bacteria"/>
</dbReference>
<dbReference type="EMBL" id="JGZR01000006">
    <property type="protein sequence ID" value="KFJ03595.1"/>
    <property type="molecule type" value="Genomic_DNA"/>
</dbReference>
<dbReference type="SUPFAM" id="SSF53850">
    <property type="entry name" value="Periplasmic binding protein-like II"/>
    <property type="match status" value="1"/>
</dbReference>
<comment type="caution">
    <text evidence="2">The sequence shown here is derived from an EMBL/GenBank/DDBJ whole genome shotgun (WGS) entry which is preliminary data.</text>
</comment>
<accession>A0A087E744</accession>
<feature type="signal peptide" evidence="1">
    <location>
        <begin position="1"/>
        <end position="23"/>
    </location>
</feature>